<name>A0ABW1AX02_9RHOO</name>
<evidence type="ECO:0000313" key="1">
    <source>
        <dbReference type="EMBL" id="MFC5771714.1"/>
    </source>
</evidence>
<dbReference type="Proteomes" id="UP001595974">
    <property type="component" value="Unassembled WGS sequence"/>
</dbReference>
<organism evidence="1 2">
    <name type="scientific">Thauera sinica</name>
    <dbReference type="NCBI Taxonomy" id="2665146"/>
    <lineage>
        <taxon>Bacteria</taxon>
        <taxon>Pseudomonadati</taxon>
        <taxon>Pseudomonadota</taxon>
        <taxon>Betaproteobacteria</taxon>
        <taxon>Rhodocyclales</taxon>
        <taxon>Zoogloeaceae</taxon>
        <taxon>Thauera</taxon>
    </lineage>
</organism>
<dbReference type="RefSeq" id="WP_096450991.1">
    <property type="nucleotide sequence ID" value="NZ_JBHSOG010000098.1"/>
</dbReference>
<gene>
    <name evidence="1" type="ORF">ACFPTN_20235</name>
</gene>
<proteinExistence type="predicted"/>
<dbReference type="InterPro" id="IPR058690">
    <property type="entry name" value="BrxE"/>
</dbReference>
<sequence length="194" mass="21594">MSTASHNIDFDRLLRLRLVVARYGEMDAARWWNTGDSARRTALLGRAGSVLMSRGFPRTHRFAQARLVFEVARARCAEVFDPPGCVTLWNLPPAIEDQFDARWARWLEDRADWADFFASIESAPNELLETIQALGLASENELEAVSKLRRSAEGRAVPLPGVHVVTDALITQLAAGFSRGEPGKLAVPYARMDD</sequence>
<accession>A0ABW1AX02</accession>
<dbReference type="NCBIfam" id="NF033447">
    <property type="entry name" value="BrxE_fam"/>
    <property type="match status" value="1"/>
</dbReference>
<keyword evidence="2" id="KW-1185">Reference proteome</keyword>
<comment type="caution">
    <text evidence="1">The sequence shown here is derived from an EMBL/GenBank/DDBJ whole genome shotgun (WGS) entry which is preliminary data.</text>
</comment>
<reference evidence="2" key="1">
    <citation type="journal article" date="2019" name="Int. J. Syst. Evol. Microbiol.">
        <title>The Global Catalogue of Microorganisms (GCM) 10K type strain sequencing project: providing services to taxonomists for standard genome sequencing and annotation.</title>
        <authorList>
            <consortium name="The Broad Institute Genomics Platform"/>
            <consortium name="The Broad Institute Genome Sequencing Center for Infectious Disease"/>
            <person name="Wu L."/>
            <person name="Ma J."/>
        </authorList>
    </citation>
    <scope>NUCLEOTIDE SEQUENCE [LARGE SCALE GENOMIC DNA]</scope>
    <source>
        <strain evidence="2">SHR3</strain>
    </source>
</reference>
<evidence type="ECO:0000313" key="2">
    <source>
        <dbReference type="Proteomes" id="UP001595974"/>
    </source>
</evidence>
<dbReference type="Pfam" id="PF26412">
    <property type="entry name" value="BrxE"/>
    <property type="match status" value="1"/>
</dbReference>
<protein>
    <submittedName>
        <fullName evidence="1">BrxE family protein</fullName>
    </submittedName>
</protein>
<dbReference type="EMBL" id="JBHSOG010000098">
    <property type="protein sequence ID" value="MFC5771714.1"/>
    <property type="molecule type" value="Genomic_DNA"/>
</dbReference>